<dbReference type="SUPFAM" id="SSF47413">
    <property type="entry name" value="lambda repressor-like DNA-binding domains"/>
    <property type="match status" value="1"/>
</dbReference>
<protein>
    <submittedName>
        <fullName evidence="6">DNA-binding LacI/PurR family transcriptional regulator</fullName>
    </submittedName>
</protein>
<keyword evidence="2 6" id="KW-0238">DNA-binding</keyword>
<dbReference type="SUPFAM" id="SSF53822">
    <property type="entry name" value="Periplasmic binding protein-like I"/>
    <property type="match status" value="1"/>
</dbReference>
<evidence type="ECO:0000256" key="1">
    <source>
        <dbReference type="ARBA" id="ARBA00023015"/>
    </source>
</evidence>
<dbReference type="PROSITE" id="PS00356">
    <property type="entry name" value="HTH_LACI_1"/>
    <property type="match status" value="1"/>
</dbReference>
<dbReference type="CDD" id="cd01574">
    <property type="entry name" value="PBP1_LacI"/>
    <property type="match status" value="1"/>
</dbReference>
<dbReference type="CDD" id="cd01392">
    <property type="entry name" value="HTH_LacI"/>
    <property type="match status" value="1"/>
</dbReference>
<dbReference type="Proteomes" id="UP000547973">
    <property type="component" value="Unassembled WGS sequence"/>
</dbReference>
<dbReference type="AlphaFoldDB" id="A0A7Z0CGX2"/>
<reference evidence="6 7" key="1">
    <citation type="submission" date="2020-07" db="EMBL/GenBank/DDBJ databases">
        <title>Sequencing the genomes of 1000 actinobacteria strains.</title>
        <authorList>
            <person name="Klenk H.-P."/>
        </authorList>
    </citation>
    <scope>NUCLEOTIDE SEQUENCE [LARGE SCALE GENOMIC DNA]</scope>
    <source>
        <strain evidence="6 7">DSM 19970</strain>
    </source>
</reference>
<dbReference type="InterPro" id="IPR000843">
    <property type="entry name" value="HTH_LacI"/>
</dbReference>
<dbReference type="Pfam" id="PF13377">
    <property type="entry name" value="Peripla_BP_3"/>
    <property type="match status" value="1"/>
</dbReference>
<comment type="caution">
    <text evidence="6">The sequence shown here is derived from an EMBL/GenBank/DDBJ whole genome shotgun (WGS) entry which is preliminary data.</text>
</comment>
<dbReference type="GO" id="GO:0000976">
    <property type="term" value="F:transcription cis-regulatory region binding"/>
    <property type="evidence" value="ECO:0007669"/>
    <property type="project" value="TreeGrafter"/>
</dbReference>
<dbReference type="InterPro" id="IPR046335">
    <property type="entry name" value="LacI/GalR-like_sensor"/>
</dbReference>
<organism evidence="6 7">
    <name type="scientific">Demequina lutea</name>
    <dbReference type="NCBI Taxonomy" id="431489"/>
    <lineage>
        <taxon>Bacteria</taxon>
        <taxon>Bacillati</taxon>
        <taxon>Actinomycetota</taxon>
        <taxon>Actinomycetes</taxon>
        <taxon>Micrococcales</taxon>
        <taxon>Demequinaceae</taxon>
        <taxon>Demequina</taxon>
    </lineage>
</organism>
<dbReference type="SMART" id="SM00354">
    <property type="entry name" value="HTH_LACI"/>
    <property type="match status" value="1"/>
</dbReference>
<dbReference type="EMBL" id="JACBZO010000001">
    <property type="protein sequence ID" value="NYI40199.1"/>
    <property type="molecule type" value="Genomic_DNA"/>
</dbReference>
<keyword evidence="1" id="KW-0805">Transcription regulation</keyword>
<feature type="region of interest" description="Disordered" evidence="4">
    <location>
        <begin position="1"/>
        <end position="26"/>
    </location>
</feature>
<evidence type="ECO:0000313" key="7">
    <source>
        <dbReference type="Proteomes" id="UP000547973"/>
    </source>
</evidence>
<evidence type="ECO:0000313" key="6">
    <source>
        <dbReference type="EMBL" id="NYI40199.1"/>
    </source>
</evidence>
<proteinExistence type="predicted"/>
<dbReference type="InterPro" id="IPR028082">
    <property type="entry name" value="Peripla_BP_I"/>
</dbReference>
<dbReference type="RefSeq" id="WP_062074814.1">
    <property type="nucleotide sequence ID" value="NZ_BBRC01000004.1"/>
</dbReference>
<dbReference type="PANTHER" id="PTHR30146:SF109">
    <property type="entry name" value="HTH-TYPE TRANSCRIPTIONAL REGULATOR GALS"/>
    <property type="match status" value="1"/>
</dbReference>
<keyword evidence="7" id="KW-1185">Reference proteome</keyword>
<dbReference type="Pfam" id="PF00356">
    <property type="entry name" value="LacI"/>
    <property type="match status" value="1"/>
</dbReference>
<dbReference type="PROSITE" id="PS50932">
    <property type="entry name" value="HTH_LACI_2"/>
    <property type="match status" value="1"/>
</dbReference>
<name>A0A7Z0CGX2_9MICO</name>
<accession>A0A7Z0CGX2</accession>
<dbReference type="Gene3D" id="3.40.50.2300">
    <property type="match status" value="2"/>
</dbReference>
<evidence type="ECO:0000259" key="5">
    <source>
        <dbReference type="PROSITE" id="PS50932"/>
    </source>
</evidence>
<dbReference type="OrthoDB" id="9785139at2"/>
<feature type="domain" description="HTH lacI-type" evidence="5">
    <location>
        <begin position="16"/>
        <end position="70"/>
    </location>
</feature>
<evidence type="ECO:0000256" key="2">
    <source>
        <dbReference type="ARBA" id="ARBA00023125"/>
    </source>
</evidence>
<evidence type="ECO:0000256" key="3">
    <source>
        <dbReference type="ARBA" id="ARBA00023163"/>
    </source>
</evidence>
<dbReference type="Gene3D" id="1.10.260.40">
    <property type="entry name" value="lambda repressor-like DNA-binding domains"/>
    <property type="match status" value="1"/>
</dbReference>
<dbReference type="PANTHER" id="PTHR30146">
    <property type="entry name" value="LACI-RELATED TRANSCRIPTIONAL REPRESSOR"/>
    <property type="match status" value="1"/>
</dbReference>
<sequence length="345" mass="36357">MAVPRSARVPKAERAPSMHDVATRAGVSHQTVSRVLNGFAGVRPGTKADVLAAIGELGYRRNNAARSLVLGRSHAIGVLVPNGPNFGPTSSLYAVERAIREAGFQPLVTVTPEDTQSVLGALDFLFDHAVEALVVMASVRNFLAAIDAYDAGVPVAYLLTGDERAPWSVSVNQGEGVALAIAHLVSHGHERIQHLAGPLTSTEALLRVEAIGVEYERHGLAPLPTLYGDWTPLSGYELADQLDPSTTAVFCGNDQMAMGLIHALVDAGLRIPADMSVVGFDDIPESAFILPPLTTIKQDFPAVGELAVELLVAAISGHELPDTTPLSAELIVRASVAAPRASARR</sequence>
<dbReference type="InterPro" id="IPR010982">
    <property type="entry name" value="Lambda_DNA-bd_dom_sf"/>
</dbReference>
<gene>
    <name evidence="6" type="ORF">BKA03_000318</name>
</gene>
<keyword evidence="3" id="KW-0804">Transcription</keyword>
<dbReference type="GO" id="GO:0003700">
    <property type="term" value="F:DNA-binding transcription factor activity"/>
    <property type="evidence" value="ECO:0007669"/>
    <property type="project" value="TreeGrafter"/>
</dbReference>
<evidence type="ECO:0000256" key="4">
    <source>
        <dbReference type="SAM" id="MobiDB-lite"/>
    </source>
</evidence>